<organism evidence="2">
    <name type="scientific">human gut metagenome</name>
    <dbReference type="NCBI Taxonomy" id="408170"/>
    <lineage>
        <taxon>unclassified sequences</taxon>
        <taxon>metagenomes</taxon>
        <taxon>organismal metagenomes</taxon>
    </lineage>
</organism>
<protein>
    <submittedName>
        <fullName evidence="2">Membrane protein involved in the export of O-antigen and teichoic acid</fullName>
    </submittedName>
</protein>
<keyword evidence="1" id="KW-0472">Membrane</keyword>
<evidence type="ECO:0000256" key="1">
    <source>
        <dbReference type="SAM" id="Phobius"/>
    </source>
</evidence>
<feature type="transmembrane region" description="Helical" evidence="1">
    <location>
        <begin position="9"/>
        <end position="26"/>
    </location>
</feature>
<name>K1SYM0_9ZZZZ</name>
<dbReference type="AlphaFoldDB" id="K1SYM0"/>
<feature type="non-terminal residue" evidence="2">
    <location>
        <position position="70"/>
    </location>
</feature>
<accession>K1SYM0</accession>
<reference evidence="2" key="1">
    <citation type="journal article" date="2013" name="Environ. Microbiol.">
        <title>Microbiota from the distal guts of lean and obese adolescents exhibit partial functional redundancy besides clear differences in community structure.</title>
        <authorList>
            <person name="Ferrer M."/>
            <person name="Ruiz A."/>
            <person name="Lanza F."/>
            <person name="Haange S.B."/>
            <person name="Oberbach A."/>
            <person name="Till H."/>
            <person name="Bargiela R."/>
            <person name="Campoy C."/>
            <person name="Segura M.T."/>
            <person name="Richter M."/>
            <person name="von Bergen M."/>
            <person name="Seifert J."/>
            <person name="Suarez A."/>
        </authorList>
    </citation>
    <scope>NUCLEOTIDE SEQUENCE</scope>
</reference>
<evidence type="ECO:0000313" key="2">
    <source>
        <dbReference type="EMBL" id="EKC65717.1"/>
    </source>
</evidence>
<keyword evidence="1" id="KW-1133">Transmembrane helix</keyword>
<dbReference type="EMBL" id="AJWY01006842">
    <property type="protein sequence ID" value="EKC65717.1"/>
    <property type="molecule type" value="Genomic_DNA"/>
</dbReference>
<proteinExistence type="predicted"/>
<gene>
    <name evidence="2" type="ORF">LEA_10176</name>
</gene>
<feature type="transmembrane region" description="Helical" evidence="1">
    <location>
        <begin position="38"/>
        <end position="60"/>
    </location>
</feature>
<keyword evidence="1" id="KW-0812">Transmembrane</keyword>
<comment type="caution">
    <text evidence="2">The sequence shown here is derived from an EMBL/GenBank/DDBJ whole genome shotgun (WGS) entry which is preliminary data.</text>
</comment>
<sequence>MLEKLAKQTAIYGISTIVVRFLNYLLTPYFTRVFDPGIYGITVDVYALIPFALVILTMGMESGYFRFAAK</sequence>